<feature type="domain" description="Outer membrane channel protein CpnT-like N-terminal" evidence="1">
    <location>
        <begin position="85"/>
        <end position="202"/>
    </location>
</feature>
<dbReference type="KEGG" id="nyu:D7D52_18405"/>
<proteinExistence type="predicted"/>
<dbReference type="OrthoDB" id="4504727at2"/>
<evidence type="ECO:0000313" key="3">
    <source>
        <dbReference type="Proteomes" id="UP000267164"/>
    </source>
</evidence>
<evidence type="ECO:0000313" key="2">
    <source>
        <dbReference type="EMBL" id="AYF75498.1"/>
    </source>
</evidence>
<name>A0A386ZDD9_9NOCA</name>
<evidence type="ECO:0000259" key="1">
    <source>
        <dbReference type="Pfam" id="PF25547"/>
    </source>
</evidence>
<sequence length="306" mass="31794">MAGSDSIGQEWADAYDKAVSSALQASAQLTAAAAQVRDLIVVGAFNHQAGESAANHNDVQPPAPPSSMPAPCLVDQAPSAAGDGIPEPFGWSIIKDAVGAVWPNGHQDELRAAEAAWSTAASNFHTMAGTVPQAIDLLGNQQSEEIPAAIAAAESRQSDLNDLGDISSLIGTACGDYAHHLDEAHHQILEELKELGIETAAVEVGFAVLAPITAGLSEYIGNAAWVARIGVKARRIASIIADLATKAKESAKVVGTLVERVSALSAKVAKWVQEAAAQMFSNQVIEQLRSEGLTIDSSQIALRAPK</sequence>
<gene>
    <name evidence="2" type="ORF">D7D52_18405</name>
</gene>
<accession>A0A386ZDD9</accession>
<dbReference type="Proteomes" id="UP000267164">
    <property type="component" value="Chromosome"/>
</dbReference>
<dbReference type="Pfam" id="PF25547">
    <property type="entry name" value="WXG100_2"/>
    <property type="match status" value="1"/>
</dbReference>
<protein>
    <recommendedName>
        <fullName evidence="1">Outer membrane channel protein CpnT-like N-terminal domain-containing protein</fullName>
    </recommendedName>
</protein>
<reference evidence="2 3" key="1">
    <citation type="submission" date="2018-09" db="EMBL/GenBank/DDBJ databases">
        <title>Nocardia yunnanensis sp. nov., an actinomycete isolated from a soil sample.</title>
        <authorList>
            <person name="Zhang J."/>
        </authorList>
    </citation>
    <scope>NUCLEOTIDE SEQUENCE [LARGE SCALE GENOMIC DNA]</scope>
    <source>
        <strain evidence="2 3">CFHS0054</strain>
    </source>
</reference>
<dbReference type="InterPro" id="IPR057746">
    <property type="entry name" value="CpnT-like_N"/>
</dbReference>
<keyword evidence="3" id="KW-1185">Reference proteome</keyword>
<organism evidence="2 3">
    <name type="scientific">Nocardia yunnanensis</name>
    <dbReference type="NCBI Taxonomy" id="2382165"/>
    <lineage>
        <taxon>Bacteria</taxon>
        <taxon>Bacillati</taxon>
        <taxon>Actinomycetota</taxon>
        <taxon>Actinomycetes</taxon>
        <taxon>Mycobacteriales</taxon>
        <taxon>Nocardiaceae</taxon>
        <taxon>Nocardia</taxon>
    </lineage>
</organism>
<dbReference type="AlphaFoldDB" id="A0A386ZDD9"/>
<dbReference type="EMBL" id="CP032568">
    <property type="protein sequence ID" value="AYF75498.1"/>
    <property type="molecule type" value="Genomic_DNA"/>
</dbReference>